<reference evidence="3" key="1">
    <citation type="journal article" date="2020" name="Stud. Mycol.">
        <title>101 Dothideomycetes genomes: a test case for predicting lifestyles and emergence of pathogens.</title>
        <authorList>
            <person name="Haridas S."/>
            <person name="Albert R."/>
            <person name="Binder M."/>
            <person name="Bloem J."/>
            <person name="Labutti K."/>
            <person name="Salamov A."/>
            <person name="Andreopoulos B."/>
            <person name="Baker S."/>
            <person name="Barry K."/>
            <person name="Bills G."/>
            <person name="Bluhm B."/>
            <person name="Cannon C."/>
            <person name="Castanera R."/>
            <person name="Culley D."/>
            <person name="Daum C."/>
            <person name="Ezra D."/>
            <person name="Gonzalez J."/>
            <person name="Henrissat B."/>
            <person name="Kuo A."/>
            <person name="Liang C."/>
            <person name="Lipzen A."/>
            <person name="Lutzoni F."/>
            <person name="Magnuson J."/>
            <person name="Mondo S."/>
            <person name="Nolan M."/>
            <person name="Ohm R."/>
            <person name="Pangilinan J."/>
            <person name="Park H.-J."/>
            <person name="Ramirez L."/>
            <person name="Alfaro M."/>
            <person name="Sun H."/>
            <person name="Tritt A."/>
            <person name="Yoshinaga Y."/>
            <person name="Zwiers L.-H."/>
            <person name="Turgeon B."/>
            <person name="Goodwin S."/>
            <person name="Spatafora J."/>
            <person name="Crous P."/>
            <person name="Grigoriev I."/>
        </authorList>
    </citation>
    <scope>NUCLEOTIDE SEQUENCE</scope>
    <source>
        <strain evidence="3">CBS 122368</strain>
    </source>
</reference>
<name>A0A6A6IW96_9PLEO</name>
<feature type="compositionally biased region" description="Low complexity" evidence="1">
    <location>
        <begin position="109"/>
        <end position="120"/>
    </location>
</feature>
<proteinExistence type="predicted"/>
<dbReference type="RefSeq" id="XP_033689678.1">
    <property type="nucleotide sequence ID" value="XM_033819855.1"/>
</dbReference>
<evidence type="ECO:0000313" key="3">
    <source>
        <dbReference type="EMBL" id="KAF2254674.1"/>
    </source>
</evidence>
<feature type="region of interest" description="Disordered" evidence="1">
    <location>
        <begin position="255"/>
        <end position="287"/>
    </location>
</feature>
<feature type="region of interest" description="Disordered" evidence="1">
    <location>
        <begin position="1"/>
        <end position="159"/>
    </location>
</feature>
<dbReference type="PANTHER" id="PTHR39601">
    <property type="entry name" value="CHORIOGENIN HMINOR"/>
    <property type="match status" value="1"/>
</dbReference>
<dbReference type="InterPro" id="IPR058317">
    <property type="entry name" value="DUF8004"/>
</dbReference>
<evidence type="ECO:0000313" key="4">
    <source>
        <dbReference type="Proteomes" id="UP000800094"/>
    </source>
</evidence>
<evidence type="ECO:0000256" key="1">
    <source>
        <dbReference type="SAM" id="MobiDB-lite"/>
    </source>
</evidence>
<feature type="compositionally biased region" description="Basic and acidic residues" evidence="1">
    <location>
        <begin position="121"/>
        <end position="138"/>
    </location>
</feature>
<evidence type="ECO:0000259" key="2">
    <source>
        <dbReference type="Pfam" id="PF26013"/>
    </source>
</evidence>
<feature type="region of interest" description="Disordered" evidence="1">
    <location>
        <begin position="319"/>
        <end position="338"/>
    </location>
</feature>
<sequence length="934" mass="104654">MSARGARSRKAVVKDIEKKEKKAAAKTKKVESIRRPHDAFADWPPTPSVSTRDASLPSRQLTISSDASRATSRTSSTNRSASGSRPRLNTINSQESSEFSSKLHRPKTSASGAASISDSSSKGKEKSKYQAKGKETKAPRGRGGGVPVKKPVSNTPAPPIFRAESTLSYAPTSNRTWINFRIWEGGEQGLRPYGGFDFDEHMQTGNVLIYFKEEQANEDRPIPQIRAELDVLESSGSTWLCNALLYGRIDDNDDDWTLPGSPESSTPSQAFSPNFPSGQRQMLAPTSPGGISPPPFNIDQAYYGVPGSGTASRAQYYTDENRPGAQSPPPFQQTNPHQPTHELWFTAPAHCKTPQSQRLHHVAVRNFLAMLHNKPIVGSDLYEMLSTLQPEIQVMYDLDHDNQSRMTPRERSVRMITDYLTQHKLDDVRNSIKLALGLLAWAEQDNVKWRQGYLESFVHLAGIMTPQIEELPDFKRLSIVTRRNLGIAAKTLQLHVMEAEEKLATFDFVDLWLDPAKAAGSPVYQSYQGFRQFLVNYYTKIYGNWPPNQGKSWLNRRIALSLQEDFGALYDYLVNRDVVWDAQEERPGKKWQMVSRKTQDFRADLPELSLSDMLVTFDNRHGYQHIPHPYPLLPREVHQPKVKEKRSLFSGLKKNKTDATKDAKAHLQMSIVFSDATNIEKLDASFNGSTLIDQFERFELGADLKNTTPREARLGRWVLLYGILQVLSTLSVDVQSLKYADGVRYFLCTDLKRCPEWVTIGMTEYLEASQQRSWCWQRSWDPTPIAGAPAELEGSSMPVGEELDSGALDGATMLNSDIRRISEKIDNLGFGNGARMAAQRELEIRRDNEKVMQGEFHRQKMDNTYRLTESDFVARPLVPNRNPLRTPGSSGPNTPNYVGGGGGPGSPNGYATSPQVRAIPPPRGYFPDEKAGWG</sequence>
<dbReference type="PANTHER" id="PTHR39601:SF2">
    <property type="entry name" value="CHORIOGENIN HMINOR"/>
    <property type="match status" value="1"/>
</dbReference>
<dbReference type="OrthoDB" id="5302380at2759"/>
<gene>
    <name evidence="3" type="ORF">BU26DRAFT_143382</name>
</gene>
<feature type="compositionally biased region" description="Polar residues" evidence="1">
    <location>
        <begin position="48"/>
        <end position="63"/>
    </location>
</feature>
<feature type="compositionally biased region" description="Basic and acidic residues" evidence="1">
    <location>
        <begin position="12"/>
        <end position="40"/>
    </location>
</feature>
<organism evidence="3 4">
    <name type="scientific">Trematosphaeria pertusa</name>
    <dbReference type="NCBI Taxonomy" id="390896"/>
    <lineage>
        <taxon>Eukaryota</taxon>
        <taxon>Fungi</taxon>
        <taxon>Dikarya</taxon>
        <taxon>Ascomycota</taxon>
        <taxon>Pezizomycotina</taxon>
        <taxon>Dothideomycetes</taxon>
        <taxon>Pleosporomycetidae</taxon>
        <taxon>Pleosporales</taxon>
        <taxon>Massarineae</taxon>
        <taxon>Trematosphaeriaceae</taxon>
        <taxon>Trematosphaeria</taxon>
    </lineage>
</organism>
<dbReference type="Proteomes" id="UP000800094">
    <property type="component" value="Unassembled WGS sequence"/>
</dbReference>
<dbReference type="EMBL" id="ML987190">
    <property type="protein sequence ID" value="KAF2254674.1"/>
    <property type="molecule type" value="Genomic_DNA"/>
</dbReference>
<feature type="domain" description="DUF8004" evidence="2">
    <location>
        <begin position="414"/>
        <end position="508"/>
    </location>
</feature>
<dbReference type="AlphaFoldDB" id="A0A6A6IW96"/>
<keyword evidence="4" id="KW-1185">Reference proteome</keyword>
<feature type="compositionally biased region" description="Low complexity" evidence="1">
    <location>
        <begin position="64"/>
        <end position="85"/>
    </location>
</feature>
<feature type="region of interest" description="Disordered" evidence="1">
    <location>
        <begin position="877"/>
        <end position="934"/>
    </location>
</feature>
<feature type="compositionally biased region" description="Polar residues" evidence="1">
    <location>
        <begin position="262"/>
        <end position="280"/>
    </location>
</feature>
<dbReference type="Pfam" id="PF26013">
    <property type="entry name" value="DUF8004"/>
    <property type="match status" value="1"/>
</dbReference>
<protein>
    <recommendedName>
        <fullName evidence="2">DUF8004 domain-containing protein</fullName>
    </recommendedName>
</protein>
<accession>A0A6A6IW96</accession>
<feature type="compositionally biased region" description="Basic residues" evidence="1">
    <location>
        <begin position="1"/>
        <end position="11"/>
    </location>
</feature>
<dbReference type="GeneID" id="54573185"/>
<feature type="compositionally biased region" description="Polar residues" evidence="1">
    <location>
        <begin position="87"/>
        <end position="100"/>
    </location>
</feature>